<dbReference type="Proteomes" id="UP000050794">
    <property type="component" value="Unassembled WGS sequence"/>
</dbReference>
<dbReference type="SMART" id="SM00165">
    <property type="entry name" value="UBA"/>
    <property type="match status" value="1"/>
</dbReference>
<name>A0A183V865_TOXCA</name>
<evidence type="ECO:0000256" key="1">
    <source>
        <dbReference type="SAM" id="MobiDB-lite"/>
    </source>
</evidence>
<dbReference type="AlphaFoldDB" id="A0A183V865"/>
<reference evidence="3 4" key="2">
    <citation type="submission" date="2018-11" db="EMBL/GenBank/DDBJ databases">
        <authorList>
            <consortium name="Pathogen Informatics"/>
        </authorList>
    </citation>
    <scope>NUCLEOTIDE SEQUENCE [LARGE SCALE GENOMIC DNA]</scope>
</reference>
<evidence type="ECO:0000259" key="2">
    <source>
        <dbReference type="PROSITE" id="PS50030"/>
    </source>
</evidence>
<feature type="region of interest" description="Disordered" evidence="1">
    <location>
        <begin position="181"/>
        <end position="208"/>
    </location>
</feature>
<dbReference type="PROSITE" id="PS50030">
    <property type="entry name" value="UBA"/>
    <property type="match status" value="1"/>
</dbReference>
<feature type="domain" description="UBA" evidence="2">
    <location>
        <begin position="664"/>
        <end position="705"/>
    </location>
</feature>
<dbReference type="WBParaSite" id="TCNE_0001693601-mRNA-1">
    <property type="protein sequence ID" value="TCNE_0001693601-mRNA-1"/>
    <property type="gene ID" value="TCNE_0001693601"/>
</dbReference>
<gene>
    <name evidence="3" type="ORF">TCNE_LOCUS16935</name>
</gene>
<feature type="region of interest" description="Disordered" evidence="1">
    <location>
        <begin position="433"/>
        <end position="452"/>
    </location>
</feature>
<evidence type="ECO:0000313" key="3">
    <source>
        <dbReference type="EMBL" id="VDM48256.1"/>
    </source>
</evidence>
<feature type="compositionally biased region" description="Polar residues" evidence="1">
    <location>
        <begin position="195"/>
        <end position="208"/>
    </location>
</feature>
<reference evidence="5" key="1">
    <citation type="submission" date="2016-06" db="UniProtKB">
        <authorList>
            <consortium name="WormBaseParasite"/>
        </authorList>
    </citation>
    <scope>IDENTIFICATION</scope>
</reference>
<feature type="compositionally biased region" description="Polar residues" evidence="1">
    <location>
        <begin position="443"/>
        <end position="452"/>
    </location>
</feature>
<dbReference type="InterPro" id="IPR015940">
    <property type="entry name" value="UBA"/>
</dbReference>
<keyword evidence="4" id="KW-1185">Reference proteome</keyword>
<proteinExistence type="predicted"/>
<dbReference type="EMBL" id="UYWY01024012">
    <property type="protein sequence ID" value="VDM48256.1"/>
    <property type="molecule type" value="Genomic_DNA"/>
</dbReference>
<organism evidence="4 5">
    <name type="scientific">Toxocara canis</name>
    <name type="common">Canine roundworm</name>
    <dbReference type="NCBI Taxonomy" id="6265"/>
    <lineage>
        <taxon>Eukaryota</taxon>
        <taxon>Metazoa</taxon>
        <taxon>Ecdysozoa</taxon>
        <taxon>Nematoda</taxon>
        <taxon>Chromadorea</taxon>
        <taxon>Rhabditida</taxon>
        <taxon>Spirurina</taxon>
        <taxon>Ascaridomorpha</taxon>
        <taxon>Ascaridoidea</taxon>
        <taxon>Toxocaridae</taxon>
        <taxon>Toxocara</taxon>
    </lineage>
</organism>
<feature type="region of interest" description="Disordered" evidence="1">
    <location>
        <begin position="81"/>
        <end position="120"/>
    </location>
</feature>
<sequence>MVTITFTRYTIQRKYALITETRKDENAAVFPGLRGTLGVSGGDQRAPLAVRPAPNITASSGALAGKTSIVTSHVEHPSTSRAAITPPAIPPPPNVHPRFGSQGDGTPTKSKIDEGGDGGGGKKRCFETHHFLDTSWFTLHVFEMNVLQHSTSASTLTTPLGNITEPPASLFVSTAAVAEGAKNGSLDPSSKRHNTSAPTLTKAAPNSGNNFRASSYLAATAREVHAAKSRSAVIETDDQGTVPSPSVVQNASNGEAAVYRETVFGVKPKNMSAETLTPPITDSAQPGTKVIPASPISSVSKVEQIGSQNGALDRTPIGHSFGPDPFEVSSSVKRIANRNRYSQVFADKTRPTATTSSGVSQSATFAAPVGAALLRPPSTQTPRSDADVNASTSMFLPPPSSLLVGHTEASSARTANVTSSAALENNSSIYARPGLVPNPVSPAPQQNSTQYASTSVTYNQGFVSGYMGSSKSAGTVQSCGLPNFIGQQPVPIHTFHPAQPRDLTHRDSTPILEGYSRTGFATAIPSTSAASQRGQPLASIATKSVDVVRMNRPTFLYDANLSNSARSGLPADLRTMGAIGAVGILQPKRLSSSTQSTSLANDEILGLFDPLSSTASASSTTNASAGAKPTLSNPVDMVLKNALFARREKCAAMLRRCNNDVARAVRELKTDELLAMGIAKDRAQAVSALEDCRWDLNAAAAALLT</sequence>
<protein>
    <submittedName>
        <fullName evidence="5">UBA domain-containing protein</fullName>
    </submittedName>
</protein>
<evidence type="ECO:0000313" key="4">
    <source>
        <dbReference type="Proteomes" id="UP000050794"/>
    </source>
</evidence>
<evidence type="ECO:0000313" key="5">
    <source>
        <dbReference type="WBParaSite" id="TCNE_0001693601-mRNA-1"/>
    </source>
</evidence>
<accession>A0A183V865</accession>